<dbReference type="Proteomes" id="UP000001194">
    <property type="component" value="Unassembled WGS sequence"/>
</dbReference>
<evidence type="ECO:0000313" key="2">
    <source>
        <dbReference type="EMBL" id="EDR02080.1"/>
    </source>
</evidence>
<feature type="compositionally biased region" description="Basic and acidic residues" evidence="1">
    <location>
        <begin position="297"/>
        <end position="319"/>
    </location>
</feature>
<keyword evidence="3" id="KW-1185">Reference proteome</keyword>
<evidence type="ECO:0000256" key="1">
    <source>
        <dbReference type="SAM" id="MobiDB-lite"/>
    </source>
</evidence>
<accession>B0DTL5</accession>
<evidence type="ECO:0000313" key="3">
    <source>
        <dbReference type="Proteomes" id="UP000001194"/>
    </source>
</evidence>
<reference evidence="2 3" key="1">
    <citation type="journal article" date="2008" name="Nature">
        <title>The genome of Laccaria bicolor provides insights into mycorrhizal symbiosis.</title>
        <authorList>
            <person name="Martin F."/>
            <person name="Aerts A."/>
            <person name="Ahren D."/>
            <person name="Brun A."/>
            <person name="Danchin E.G.J."/>
            <person name="Duchaussoy F."/>
            <person name="Gibon J."/>
            <person name="Kohler A."/>
            <person name="Lindquist E."/>
            <person name="Pereda V."/>
            <person name="Salamov A."/>
            <person name="Shapiro H.J."/>
            <person name="Wuyts J."/>
            <person name="Blaudez D."/>
            <person name="Buee M."/>
            <person name="Brokstein P."/>
            <person name="Canbaeck B."/>
            <person name="Cohen D."/>
            <person name="Courty P.E."/>
            <person name="Coutinho P.M."/>
            <person name="Delaruelle C."/>
            <person name="Detter J.C."/>
            <person name="Deveau A."/>
            <person name="DiFazio S."/>
            <person name="Duplessis S."/>
            <person name="Fraissinet-Tachet L."/>
            <person name="Lucic E."/>
            <person name="Frey-Klett P."/>
            <person name="Fourrey C."/>
            <person name="Feussner I."/>
            <person name="Gay G."/>
            <person name="Grimwood J."/>
            <person name="Hoegger P.J."/>
            <person name="Jain P."/>
            <person name="Kilaru S."/>
            <person name="Labbe J."/>
            <person name="Lin Y.C."/>
            <person name="Legue V."/>
            <person name="Le Tacon F."/>
            <person name="Marmeisse R."/>
            <person name="Melayah D."/>
            <person name="Montanini B."/>
            <person name="Muratet M."/>
            <person name="Nehls U."/>
            <person name="Niculita-Hirzel H."/>
            <person name="Oudot-Le Secq M.P."/>
            <person name="Peter M."/>
            <person name="Quesneville H."/>
            <person name="Rajashekar B."/>
            <person name="Reich M."/>
            <person name="Rouhier N."/>
            <person name="Schmutz J."/>
            <person name="Yin T."/>
            <person name="Chalot M."/>
            <person name="Henrissat B."/>
            <person name="Kuees U."/>
            <person name="Lucas S."/>
            <person name="Van de Peer Y."/>
            <person name="Podila G.K."/>
            <person name="Polle A."/>
            <person name="Pukkila P.J."/>
            <person name="Richardson P.M."/>
            <person name="Rouze P."/>
            <person name="Sanders I.R."/>
            <person name="Stajich J.E."/>
            <person name="Tunlid A."/>
            <person name="Tuskan G."/>
            <person name="Grigoriev I.V."/>
        </authorList>
    </citation>
    <scope>NUCLEOTIDE SEQUENCE [LARGE SCALE GENOMIC DNA]</scope>
    <source>
        <strain evidence="3">S238N-H82 / ATCC MYA-4686</strain>
    </source>
</reference>
<dbReference type="OrthoDB" id="3190308at2759"/>
<dbReference type="EMBL" id="DS547133">
    <property type="protein sequence ID" value="EDR02080.1"/>
    <property type="molecule type" value="Genomic_DNA"/>
</dbReference>
<gene>
    <name evidence="2" type="ORF">LACBIDRAFT_332705</name>
</gene>
<name>B0DTL5_LACBS</name>
<dbReference type="GeneID" id="6082932"/>
<dbReference type="RefSeq" id="XP_001887237.1">
    <property type="nucleotide sequence ID" value="XM_001887202.1"/>
</dbReference>
<feature type="region of interest" description="Disordered" evidence="1">
    <location>
        <begin position="81"/>
        <end position="198"/>
    </location>
</feature>
<feature type="compositionally biased region" description="Basic and acidic residues" evidence="1">
    <location>
        <begin position="189"/>
        <end position="198"/>
    </location>
</feature>
<dbReference type="InParanoid" id="B0DTL5"/>
<feature type="region of interest" description="Disordered" evidence="1">
    <location>
        <begin position="268"/>
        <end position="319"/>
    </location>
</feature>
<dbReference type="AlphaFoldDB" id="B0DTL5"/>
<feature type="compositionally biased region" description="Basic and acidic residues" evidence="1">
    <location>
        <begin position="365"/>
        <end position="379"/>
    </location>
</feature>
<dbReference type="HOGENOM" id="CLU_026925_0_0_1"/>
<dbReference type="KEGG" id="lbc:LACBIDRAFT_332705"/>
<feature type="region of interest" description="Disordered" evidence="1">
    <location>
        <begin position="430"/>
        <end position="470"/>
    </location>
</feature>
<proteinExistence type="predicted"/>
<organism evidence="3">
    <name type="scientific">Laccaria bicolor (strain S238N-H82 / ATCC MYA-4686)</name>
    <name type="common">Bicoloured deceiver</name>
    <name type="synonym">Laccaria laccata var. bicolor</name>
    <dbReference type="NCBI Taxonomy" id="486041"/>
    <lineage>
        <taxon>Eukaryota</taxon>
        <taxon>Fungi</taxon>
        <taxon>Dikarya</taxon>
        <taxon>Basidiomycota</taxon>
        <taxon>Agaricomycotina</taxon>
        <taxon>Agaricomycetes</taxon>
        <taxon>Agaricomycetidae</taxon>
        <taxon>Agaricales</taxon>
        <taxon>Agaricineae</taxon>
        <taxon>Hydnangiaceae</taxon>
        <taxon>Laccaria</taxon>
    </lineage>
</organism>
<feature type="compositionally biased region" description="Basic residues" evidence="1">
    <location>
        <begin position="284"/>
        <end position="293"/>
    </location>
</feature>
<feature type="compositionally biased region" description="Polar residues" evidence="1">
    <location>
        <begin position="458"/>
        <end position="468"/>
    </location>
</feature>
<feature type="region of interest" description="Disordered" evidence="1">
    <location>
        <begin position="335"/>
        <end position="386"/>
    </location>
</feature>
<protein>
    <submittedName>
        <fullName evidence="2">Predicted protein</fullName>
    </submittedName>
</protein>
<sequence>MKYPGLHLKFRRKCAGNDPLGLGLGYRNKVVATSANTKATSCPSATVTTEPIEKHAQQGLLVDGGSIVPLNNGPEFTVEVAPKAKGRGRQRTIVPSLEGTDGNDKEELLPTNAAPRKRGRKPVNETQSEVEDAPVKRAKSAAQTIDDLPAKPKKGRPRKQPQEITQRAPLPDRSGRNVHPAVLPTPRRTSKEVAAEREAQRQALEAKIREGEQAKLLFAQMNVAEEYLDDEMKVDNPQRLSVALRKCGRDDVDATDDGEHFDFAAVDEASPTEAEDSEPVQQLKGKKRAKKAPKGTMRNEVETMMEGIRREEDVGRQGKEKAAVVFTSLDTAPKTYQNSGLRKSVPSKKLSELIDPLQSGGLNDEDAKAARPSEFEPRRGNAPVPQATDLSRNFYATSAQAPVYPKDLQRDHTRKNKLVVLTESDDEIERKDKKISKIKPEKVKKAEKKSKPSKSIGDSATNPTNTDGRQFLNDGRWAKVFIPTITHAFYNSREPFLEWTRESPLFLATTQQVFNLVFDNVSFTLTSTDPVVLAAYSRIKSRRSKLATTILETVKKFFEQSEFTNQPQKIREYVRWALRPDGPAYYEVPTPQSSKLDRRHPDYQAPEGFLQSSFLRSTIKQYIGYTTSSVLHPALSATAPPKGLYALSLTAVERAFVAFRNGTFLQPSQFSHEQSWQAMKAFFGHVHRLSERRWGLILDVNDVEESDEDVCIDQSMISAYRADFYIPSSPLKA</sequence>